<dbReference type="Gene3D" id="2.40.128.640">
    <property type="match status" value="1"/>
</dbReference>
<accession>A0A4S3ZVQ1</accession>
<evidence type="ECO:0000313" key="1">
    <source>
        <dbReference type="EMBL" id="THF49914.1"/>
    </source>
</evidence>
<dbReference type="PROSITE" id="PS51257">
    <property type="entry name" value="PROKAR_LIPOPROTEIN"/>
    <property type="match status" value="1"/>
</dbReference>
<keyword evidence="2" id="KW-1185">Reference proteome</keyword>
<dbReference type="InterPro" id="IPR007298">
    <property type="entry name" value="Cu-R_lipoprotein_NlpE"/>
</dbReference>
<organism evidence="1 2">
    <name type="scientific">Flavobacterium supellecticarium</name>
    <dbReference type="NCBI Taxonomy" id="2565924"/>
    <lineage>
        <taxon>Bacteria</taxon>
        <taxon>Pseudomonadati</taxon>
        <taxon>Bacteroidota</taxon>
        <taxon>Flavobacteriia</taxon>
        <taxon>Flavobacteriales</taxon>
        <taxon>Flavobacteriaceae</taxon>
        <taxon>Flavobacterium</taxon>
    </lineage>
</organism>
<dbReference type="RefSeq" id="WP_136403320.1">
    <property type="nucleotide sequence ID" value="NZ_SSNZ01000004.1"/>
</dbReference>
<dbReference type="Proteomes" id="UP000307507">
    <property type="component" value="Unassembled WGS sequence"/>
</dbReference>
<name>A0A4S3ZVQ1_9FLAO</name>
<sequence length="153" mass="16631">MKKVILAVVCIAFAMTSCKKENKADSDGANTEKSSTSLAKSSENVLDWDGTYKGVTPCADCEGIETTVTLNRDKTYVMTTKYQGKGNDILQVTGSFSWSDDGSTVELENIKDGPNKFLVGANQLIMLDMEGKKITGALAKKYVLNKEMNVPEN</sequence>
<dbReference type="EMBL" id="SSNZ01000004">
    <property type="protein sequence ID" value="THF49914.1"/>
    <property type="molecule type" value="Genomic_DNA"/>
</dbReference>
<proteinExistence type="predicted"/>
<dbReference type="Pfam" id="PF04170">
    <property type="entry name" value="NlpE"/>
    <property type="match status" value="1"/>
</dbReference>
<reference evidence="1 2" key="1">
    <citation type="submission" date="2019-04" db="EMBL/GenBank/DDBJ databases">
        <title>Flavobacterium sp. nov. isolated from construction timber.</title>
        <authorList>
            <person name="Lin S.-Y."/>
            <person name="Chang C.-T."/>
            <person name="Young C.-C."/>
        </authorList>
    </citation>
    <scope>NUCLEOTIDE SEQUENCE [LARGE SCALE GENOMIC DNA]</scope>
    <source>
        <strain evidence="1 2">CC-CTC003</strain>
    </source>
</reference>
<comment type="caution">
    <text evidence="1">The sequence shown here is derived from an EMBL/GenBank/DDBJ whole genome shotgun (WGS) entry which is preliminary data.</text>
</comment>
<dbReference type="OrthoDB" id="5348860at2"/>
<protein>
    <submittedName>
        <fullName evidence="1">Copper resistance protein NlpE</fullName>
    </submittedName>
</protein>
<evidence type="ECO:0000313" key="2">
    <source>
        <dbReference type="Proteomes" id="UP000307507"/>
    </source>
</evidence>
<dbReference type="AlphaFoldDB" id="A0A4S3ZVQ1"/>
<gene>
    <name evidence="1" type="ORF">E6C50_11215</name>
</gene>